<dbReference type="RefSeq" id="XP_028530689.1">
    <property type="nucleotide sequence ID" value="XM_028674325.1"/>
</dbReference>
<dbReference type="VEuPathDB" id="PlasmoDB:PGAL8A_00032700"/>
<name>A0A1J1GZL9_PLAGA</name>
<keyword evidence="3" id="KW-1185">Reference proteome</keyword>
<dbReference type="OMA" id="EFCKYCE"/>
<comment type="caution">
    <text evidence="2">The sequence shown here is derived from an EMBL/GenBank/DDBJ whole genome shotgun (WGS) entry which is preliminary data.</text>
</comment>
<dbReference type="OrthoDB" id="387446at2759"/>
<proteinExistence type="predicted"/>
<evidence type="ECO:0000313" key="2">
    <source>
        <dbReference type="EMBL" id="CRG97890.1"/>
    </source>
</evidence>
<reference evidence="2" key="1">
    <citation type="submission" date="2015-04" db="EMBL/GenBank/DDBJ databases">
        <authorList>
            <consortium name="Pathogen Informatics"/>
        </authorList>
    </citation>
    <scope>NUCLEOTIDE SEQUENCE [LARGE SCALE GENOMIC DNA]</scope>
    <source>
        <strain evidence="2">8A</strain>
    </source>
</reference>
<dbReference type="AlphaFoldDB" id="A0A1J1GZL9"/>
<accession>A0A1J1GZL9</accession>
<dbReference type="Proteomes" id="UP000220797">
    <property type="component" value="Unassembled WGS sequence"/>
</dbReference>
<keyword evidence="1" id="KW-0472">Membrane</keyword>
<organism evidence="2 3">
    <name type="scientific">Plasmodium gallinaceum</name>
    <dbReference type="NCBI Taxonomy" id="5849"/>
    <lineage>
        <taxon>Eukaryota</taxon>
        <taxon>Sar</taxon>
        <taxon>Alveolata</taxon>
        <taxon>Apicomplexa</taxon>
        <taxon>Aconoidasida</taxon>
        <taxon>Haemosporida</taxon>
        <taxon>Plasmodiidae</taxon>
        <taxon>Plasmodium</taxon>
        <taxon>Plasmodium (Haemamoeba)</taxon>
    </lineage>
</organism>
<dbReference type="EMBL" id="CVMV01000117">
    <property type="protein sequence ID" value="CRG97890.1"/>
    <property type="molecule type" value="Genomic_DNA"/>
</dbReference>
<feature type="transmembrane region" description="Helical" evidence="1">
    <location>
        <begin position="384"/>
        <end position="407"/>
    </location>
</feature>
<keyword evidence="1" id="KW-0812">Transmembrane</keyword>
<keyword evidence="1" id="KW-1133">Transmembrane helix</keyword>
<evidence type="ECO:0000313" key="3">
    <source>
        <dbReference type="Proteomes" id="UP000220797"/>
    </source>
</evidence>
<dbReference type="GeneID" id="39728850"/>
<evidence type="ECO:0000256" key="1">
    <source>
        <dbReference type="SAM" id="Phobius"/>
    </source>
</evidence>
<sequence length="450" mass="52624">MNYNIYLGKFCVKPKIIKQEILKDWRDCLNSLNNYEDYHIATYDRNNICSVIDSTFSNWNEIINDEDKFCLLKDSNMMILIKNVSNSKCTSTCLHEKKFSKWSSCNDLGKESYKIRVKGILSKPYGLDDCFGTLQKKNCFNKEIVTGDFLNDTASCSFNFSMHIDKCSQICNGNIDINLSLFRILHKNVDNYGLSCPTNENIILVEFCKYCEKKKEKKRDNNNNNKVSLADLKRHEDFSINSSENYKKRSIQKFSPQYTLSSSLDSGLNINKNKFSFVSLYSKNNTSDTIPMNFLIHNSVMNITDNEYDKLMKEGSVKIYKDNHIVDYKYEDFEIKDENEINENKEKDNNKDNIYEQIDDNNTSEKQSEDNYKNHKKYIKDDDIIKYAIIISIFLILLLIIFIIYYFNLIRKIKGILFKKKRKPNKSMTIAAEKSTGIYIDDSFAETTNV</sequence>
<protein>
    <submittedName>
        <fullName evidence="2">Uncharacterized protein</fullName>
    </submittedName>
</protein>
<gene>
    <name evidence="2" type="ORF">PGAL8A_00032700</name>
</gene>